<dbReference type="AlphaFoldDB" id="A0AAV9PPI8"/>
<comment type="caution">
    <text evidence="2">The sequence shown here is derived from an EMBL/GenBank/DDBJ whole genome shotgun (WGS) entry which is preliminary data.</text>
</comment>
<feature type="region of interest" description="Disordered" evidence="1">
    <location>
        <begin position="88"/>
        <end position="126"/>
    </location>
</feature>
<sequence>MARNTIQHSDCGGCNTLMLELARAKCDLQWCFVRLNQEYTRNLYLSSNVTSLETTLSDTLATLHCAMGLLQTLNSQYWNVQTVGSMWSEQSSDGSESSTAMPEPGDRQTQGNAERSLGCDDRLETK</sequence>
<accession>A0AAV9PPI8</accession>
<dbReference type="EMBL" id="JAXLQG010000138">
    <property type="protein sequence ID" value="KAK5527373.1"/>
    <property type="molecule type" value="Genomic_DNA"/>
</dbReference>
<dbReference type="Proteomes" id="UP001345827">
    <property type="component" value="Unassembled WGS sequence"/>
</dbReference>
<organism evidence="2 3">
    <name type="scientific">Vermiconidia calcicola</name>
    <dbReference type="NCBI Taxonomy" id="1690605"/>
    <lineage>
        <taxon>Eukaryota</taxon>
        <taxon>Fungi</taxon>
        <taxon>Dikarya</taxon>
        <taxon>Ascomycota</taxon>
        <taxon>Pezizomycotina</taxon>
        <taxon>Dothideomycetes</taxon>
        <taxon>Dothideomycetidae</taxon>
        <taxon>Mycosphaerellales</taxon>
        <taxon>Extremaceae</taxon>
        <taxon>Vermiconidia</taxon>
    </lineage>
</organism>
<feature type="compositionally biased region" description="Low complexity" evidence="1">
    <location>
        <begin position="88"/>
        <end position="98"/>
    </location>
</feature>
<protein>
    <submittedName>
        <fullName evidence="2">Uncharacterized protein</fullName>
    </submittedName>
</protein>
<evidence type="ECO:0000313" key="2">
    <source>
        <dbReference type="EMBL" id="KAK5527373.1"/>
    </source>
</evidence>
<evidence type="ECO:0000256" key="1">
    <source>
        <dbReference type="SAM" id="MobiDB-lite"/>
    </source>
</evidence>
<proteinExistence type="predicted"/>
<feature type="compositionally biased region" description="Basic and acidic residues" evidence="1">
    <location>
        <begin position="117"/>
        <end position="126"/>
    </location>
</feature>
<name>A0AAV9PPI8_9PEZI</name>
<evidence type="ECO:0000313" key="3">
    <source>
        <dbReference type="Proteomes" id="UP001345827"/>
    </source>
</evidence>
<keyword evidence="3" id="KW-1185">Reference proteome</keyword>
<gene>
    <name evidence="2" type="ORF">LTR25_011244</name>
</gene>
<reference evidence="2 3" key="1">
    <citation type="submission" date="2023-06" db="EMBL/GenBank/DDBJ databases">
        <title>Black Yeasts Isolated from many extreme environments.</title>
        <authorList>
            <person name="Coleine C."/>
            <person name="Stajich J.E."/>
            <person name="Selbmann L."/>
        </authorList>
    </citation>
    <scope>NUCLEOTIDE SEQUENCE [LARGE SCALE GENOMIC DNA]</scope>
    <source>
        <strain evidence="2 3">CCFEE 5887</strain>
    </source>
</reference>